<sequence>MQTDGGPKEPPSVCMHMPDTRFRAASDKASGLPKRIDHFDGYGIRRLRFNGDWHRRLL</sequence>
<dbReference type="EMBL" id="BQOL01000005">
    <property type="protein sequence ID" value="GKI20587.1"/>
    <property type="molecule type" value="Genomic_DNA"/>
</dbReference>
<accession>A0AA37KV57</accession>
<comment type="caution">
    <text evidence="1">The sequence shown here is derived from an EMBL/GenBank/DDBJ whole genome shotgun (WGS) entry which is preliminary data.</text>
</comment>
<reference evidence="1" key="1">
    <citation type="submission" date="2022-01" db="EMBL/GenBank/DDBJ databases">
        <title>Novel bile acid biosynthetic pathways are enriched in the microbiome of centenarians.</title>
        <authorList>
            <person name="Sato Y."/>
            <person name="Atarashi K."/>
            <person name="Plichta R.D."/>
            <person name="Arai Y."/>
            <person name="Sasajima S."/>
            <person name="Kearney M.S."/>
            <person name="Suda W."/>
            <person name="Takeshita K."/>
            <person name="Sasaki T."/>
            <person name="Okamoto S."/>
            <person name="Skelly N.A."/>
            <person name="Okamura Y."/>
            <person name="Vlamakis H."/>
            <person name="Li Y."/>
            <person name="Tanoue T."/>
            <person name="Takei H."/>
            <person name="Nittono H."/>
            <person name="Narushima S."/>
            <person name="Irie J."/>
            <person name="Itoh H."/>
            <person name="Moriya K."/>
            <person name="Sugiura Y."/>
            <person name="Suematsu M."/>
            <person name="Moritoki N."/>
            <person name="Shibata S."/>
            <person name="Littman R.D."/>
            <person name="Fischbach A.M."/>
            <person name="Uwamino Y."/>
            <person name="Inoue T."/>
            <person name="Honda A."/>
            <person name="Hattori M."/>
            <person name="Murai T."/>
            <person name="Xavier J.R."/>
            <person name="Hirose N."/>
            <person name="Honda K."/>
        </authorList>
    </citation>
    <scope>NUCLEOTIDE SEQUENCE</scope>
    <source>
        <strain evidence="1">CE91-St16</strain>
    </source>
</reference>
<evidence type="ECO:0000313" key="1">
    <source>
        <dbReference type="EMBL" id="GKI20587.1"/>
    </source>
</evidence>
<dbReference type="Proteomes" id="UP001055105">
    <property type="component" value="Unassembled WGS sequence"/>
</dbReference>
<evidence type="ECO:0000313" key="2">
    <source>
        <dbReference type="Proteomes" id="UP001055105"/>
    </source>
</evidence>
<dbReference type="AlphaFoldDB" id="A0AA37KV57"/>
<name>A0AA37KV57_9BACT</name>
<gene>
    <name evidence="1" type="ORF">CE91St16_34950</name>
</gene>
<protein>
    <submittedName>
        <fullName evidence="1">Uncharacterized protein</fullName>
    </submittedName>
</protein>
<proteinExistence type="predicted"/>
<organism evidence="1 2">
    <name type="scientific">Alistipes finegoldii</name>
    <dbReference type="NCBI Taxonomy" id="214856"/>
    <lineage>
        <taxon>Bacteria</taxon>
        <taxon>Pseudomonadati</taxon>
        <taxon>Bacteroidota</taxon>
        <taxon>Bacteroidia</taxon>
        <taxon>Bacteroidales</taxon>
        <taxon>Rikenellaceae</taxon>
        <taxon>Alistipes</taxon>
    </lineage>
</organism>